<dbReference type="GeneTree" id="ENSGT00940000158408"/>
<dbReference type="Proteomes" id="UP000694388">
    <property type="component" value="Unplaced"/>
</dbReference>
<protein>
    <recommendedName>
        <fullName evidence="4">2-phosphoxylose phosphatase 1</fullName>
    </recommendedName>
    <alternativeName>
        <fullName evidence="5">Acid phosphatase-like protein 2</fullName>
    </alternativeName>
</protein>
<evidence type="ECO:0000256" key="4">
    <source>
        <dbReference type="ARBA" id="ARBA00040357"/>
    </source>
</evidence>
<dbReference type="AlphaFoldDB" id="A0A8C4QJC1"/>
<dbReference type="Gene3D" id="3.40.50.1240">
    <property type="entry name" value="Phosphoglycerate mutase-like"/>
    <property type="match status" value="1"/>
</dbReference>
<evidence type="ECO:0000313" key="6">
    <source>
        <dbReference type="Ensembl" id="ENSEBUP00000015788.1"/>
    </source>
</evidence>
<reference evidence="6" key="2">
    <citation type="submission" date="2025-09" db="UniProtKB">
        <authorList>
            <consortium name="Ensembl"/>
        </authorList>
    </citation>
    <scope>IDENTIFICATION</scope>
</reference>
<dbReference type="Pfam" id="PF00328">
    <property type="entry name" value="His_Phos_2"/>
    <property type="match status" value="1"/>
</dbReference>
<evidence type="ECO:0000256" key="3">
    <source>
        <dbReference type="ARBA" id="ARBA00036311"/>
    </source>
</evidence>
<dbReference type="GO" id="GO:0016791">
    <property type="term" value="F:phosphatase activity"/>
    <property type="evidence" value="ECO:0007669"/>
    <property type="project" value="TreeGrafter"/>
</dbReference>
<sequence length="154" mass="17292">MPQLKWLNQLGVAMKTCGALVCVWCARNRVRDPLHRGTTCETRTRGLELRQSVVLFRHGARTPLTDLPCLPEVQWSSDLLQTPSYTLFDFVTTDEHGVQRSANNGTATLLSSGVPSGELTRIGMEQAYHLGLRLRDLYILQRALLSPSFKPEEI</sequence>
<accession>A0A8C4QJC1</accession>
<keyword evidence="2" id="KW-0378">Hydrolase</keyword>
<reference evidence="6" key="1">
    <citation type="submission" date="2025-08" db="UniProtKB">
        <authorList>
            <consortium name="Ensembl"/>
        </authorList>
    </citation>
    <scope>IDENTIFICATION</scope>
</reference>
<keyword evidence="7" id="KW-1185">Reference proteome</keyword>
<comment type="catalytic activity">
    <reaction evidence="3">
        <text>3-O-[beta-D-GlcA-(1-&gt;3)-beta-D-Gal-(1-&gt;3)-beta-D-Gal-(1-&gt;4)-beta-D-2-O-P-Xyl]-L-seryl-[protein] + H2O = 3-O-(beta-D-GlcA-(1-&gt;3)-beta-D-Gal-(1-&gt;3)-beta-D-Gal-(1-&gt;4)-beta-D-Xyl)-L-seryl-[protein] + phosphate</text>
        <dbReference type="Rhea" id="RHEA:56512"/>
        <dbReference type="Rhea" id="RHEA-COMP:12573"/>
        <dbReference type="Rhea" id="RHEA-COMP:14559"/>
        <dbReference type="ChEBI" id="CHEBI:15377"/>
        <dbReference type="ChEBI" id="CHEBI:43474"/>
        <dbReference type="ChEBI" id="CHEBI:132093"/>
        <dbReference type="ChEBI" id="CHEBI:140495"/>
    </reaction>
</comment>
<dbReference type="InterPro" id="IPR029033">
    <property type="entry name" value="His_PPase_superfam"/>
</dbReference>
<dbReference type="InterPro" id="IPR000560">
    <property type="entry name" value="His_Pase_clade-2"/>
</dbReference>
<dbReference type="Ensembl" id="ENSEBUT00000016364.1">
    <property type="protein sequence ID" value="ENSEBUP00000015788.1"/>
    <property type="gene ID" value="ENSEBUG00000009936.1"/>
</dbReference>
<evidence type="ECO:0000256" key="1">
    <source>
        <dbReference type="ARBA" id="ARBA00005375"/>
    </source>
</evidence>
<comment type="similarity">
    <text evidence="1">Belongs to the histidine acid phosphatase family.</text>
</comment>
<evidence type="ECO:0000313" key="7">
    <source>
        <dbReference type="Proteomes" id="UP000694388"/>
    </source>
</evidence>
<dbReference type="InterPro" id="IPR050645">
    <property type="entry name" value="Histidine_acid_phosphatase"/>
</dbReference>
<organism evidence="6 7">
    <name type="scientific">Eptatretus burgeri</name>
    <name type="common">Inshore hagfish</name>
    <dbReference type="NCBI Taxonomy" id="7764"/>
    <lineage>
        <taxon>Eukaryota</taxon>
        <taxon>Metazoa</taxon>
        <taxon>Chordata</taxon>
        <taxon>Craniata</taxon>
        <taxon>Vertebrata</taxon>
        <taxon>Cyclostomata</taxon>
        <taxon>Myxini</taxon>
        <taxon>Myxiniformes</taxon>
        <taxon>Myxinidae</taxon>
        <taxon>Eptatretinae</taxon>
        <taxon>Eptatretus</taxon>
    </lineage>
</organism>
<evidence type="ECO:0000256" key="2">
    <source>
        <dbReference type="ARBA" id="ARBA00022801"/>
    </source>
</evidence>
<dbReference type="SUPFAM" id="SSF53254">
    <property type="entry name" value="Phosphoglycerate mutase-like"/>
    <property type="match status" value="1"/>
</dbReference>
<dbReference type="PANTHER" id="PTHR11567:SF110">
    <property type="entry name" value="2-PHOSPHOXYLOSE PHOSPHATASE 1"/>
    <property type="match status" value="1"/>
</dbReference>
<name>A0A8C4QJC1_EPTBU</name>
<dbReference type="OMA" id="NCEQANW"/>
<dbReference type="PANTHER" id="PTHR11567">
    <property type="entry name" value="ACID PHOSPHATASE-RELATED"/>
    <property type="match status" value="1"/>
</dbReference>
<proteinExistence type="inferred from homology"/>
<evidence type="ECO:0000256" key="5">
    <source>
        <dbReference type="ARBA" id="ARBA00041499"/>
    </source>
</evidence>